<protein>
    <recommendedName>
        <fullName evidence="4">C2H2-type domain-containing protein</fullName>
    </recommendedName>
</protein>
<evidence type="ECO:0008006" key="4">
    <source>
        <dbReference type="Google" id="ProtNLM"/>
    </source>
</evidence>
<dbReference type="EMBL" id="MU006804">
    <property type="protein sequence ID" value="KAF2635690.1"/>
    <property type="molecule type" value="Genomic_DNA"/>
</dbReference>
<evidence type="ECO:0000313" key="3">
    <source>
        <dbReference type="Proteomes" id="UP000799753"/>
    </source>
</evidence>
<name>A0A6A6RK11_9PLEO</name>
<organism evidence="2 3">
    <name type="scientific">Massarina eburnea CBS 473.64</name>
    <dbReference type="NCBI Taxonomy" id="1395130"/>
    <lineage>
        <taxon>Eukaryota</taxon>
        <taxon>Fungi</taxon>
        <taxon>Dikarya</taxon>
        <taxon>Ascomycota</taxon>
        <taxon>Pezizomycotina</taxon>
        <taxon>Dothideomycetes</taxon>
        <taxon>Pleosporomycetidae</taxon>
        <taxon>Pleosporales</taxon>
        <taxon>Massarineae</taxon>
        <taxon>Massarinaceae</taxon>
        <taxon>Massarina</taxon>
    </lineage>
</organism>
<evidence type="ECO:0000313" key="2">
    <source>
        <dbReference type="EMBL" id="KAF2635690.1"/>
    </source>
</evidence>
<dbReference type="Proteomes" id="UP000799753">
    <property type="component" value="Unassembled WGS sequence"/>
</dbReference>
<feature type="compositionally biased region" description="Basic and acidic residues" evidence="1">
    <location>
        <begin position="188"/>
        <end position="201"/>
    </location>
</feature>
<sequence>MRATDSFHNLPPFLSSSGPSNSSPPANLESSNQRPRRDGNSTGNDVNPSKRFACPYFKHNPQRYHDQGPCAGPGFASIARVKEHLYRCDLFLFRCEDCFQYFEDEKILQKHSCSLVGNPVRQEDLMDGLDRNQLQQVKARGRMFGAKKNEEEKWKIIYTIIFPESHTNLLPSPYYDDQEDSLLEERDDTPPKRMELAEYKA</sequence>
<gene>
    <name evidence="2" type="ORF">P280DRAFT_169285</name>
</gene>
<evidence type="ECO:0000256" key="1">
    <source>
        <dbReference type="SAM" id="MobiDB-lite"/>
    </source>
</evidence>
<feature type="region of interest" description="Disordered" evidence="1">
    <location>
        <begin position="1"/>
        <end position="50"/>
    </location>
</feature>
<dbReference type="OrthoDB" id="4738706at2759"/>
<dbReference type="PANTHER" id="PTHR38166:SF1">
    <property type="entry name" value="C2H2-TYPE DOMAIN-CONTAINING PROTEIN"/>
    <property type="match status" value="1"/>
</dbReference>
<proteinExistence type="predicted"/>
<dbReference type="AlphaFoldDB" id="A0A6A6RK11"/>
<dbReference type="PANTHER" id="PTHR38166">
    <property type="entry name" value="C2H2-TYPE DOMAIN-CONTAINING PROTEIN-RELATED"/>
    <property type="match status" value="1"/>
</dbReference>
<keyword evidence="3" id="KW-1185">Reference proteome</keyword>
<reference evidence="2" key="1">
    <citation type="journal article" date="2020" name="Stud. Mycol.">
        <title>101 Dothideomycetes genomes: a test case for predicting lifestyles and emergence of pathogens.</title>
        <authorList>
            <person name="Haridas S."/>
            <person name="Albert R."/>
            <person name="Binder M."/>
            <person name="Bloem J."/>
            <person name="Labutti K."/>
            <person name="Salamov A."/>
            <person name="Andreopoulos B."/>
            <person name="Baker S."/>
            <person name="Barry K."/>
            <person name="Bills G."/>
            <person name="Bluhm B."/>
            <person name="Cannon C."/>
            <person name="Castanera R."/>
            <person name="Culley D."/>
            <person name="Daum C."/>
            <person name="Ezra D."/>
            <person name="Gonzalez J."/>
            <person name="Henrissat B."/>
            <person name="Kuo A."/>
            <person name="Liang C."/>
            <person name="Lipzen A."/>
            <person name="Lutzoni F."/>
            <person name="Magnuson J."/>
            <person name="Mondo S."/>
            <person name="Nolan M."/>
            <person name="Ohm R."/>
            <person name="Pangilinan J."/>
            <person name="Park H.-J."/>
            <person name="Ramirez L."/>
            <person name="Alfaro M."/>
            <person name="Sun H."/>
            <person name="Tritt A."/>
            <person name="Yoshinaga Y."/>
            <person name="Zwiers L.-H."/>
            <person name="Turgeon B."/>
            <person name="Goodwin S."/>
            <person name="Spatafora J."/>
            <person name="Crous P."/>
            <person name="Grigoriev I."/>
        </authorList>
    </citation>
    <scope>NUCLEOTIDE SEQUENCE</scope>
    <source>
        <strain evidence="2">CBS 473.64</strain>
    </source>
</reference>
<feature type="compositionally biased region" description="Low complexity" evidence="1">
    <location>
        <begin position="9"/>
        <end position="28"/>
    </location>
</feature>
<accession>A0A6A6RK11</accession>
<feature type="region of interest" description="Disordered" evidence="1">
    <location>
        <begin position="182"/>
        <end position="201"/>
    </location>
</feature>